<keyword evidence="4" id="KW-0819">tRNA processing</keyword>
<gene>
    <name evidence="6" type="ORF">PTD2_08474</name>
</gene>
<accession>A4C900</accession>
<sequence>MKNAVLALRAKQLETSKREFNARGGKMIRCDHCLLAVNYCICAGIEVAMQCQSAVCMLMSHNESYKPSNTGRLIADIIPDHYAFRWQRTEVEPELLALLANPAYQGIIVFPQDNLPAERFITSVPRELGKKPLFIFLDGTWREAKRMIRKSPYLDNLPIISITPDKLSEYKLRVAAFDNHLGTAEVAILVLELAGEHDAATKLEQHFIDFREAYLAGKRNKGELLRGSSCEDE</sequence>
<dbReference type="InterPro" id="IPR039262">
    <property type="entry name" value="DTWD2/TAPT"/>
</dbReference>
<dbReference type="Pfam" id="PF03942">
    <property type="entry name" value="DTW"/>
    <property type="match status" value="1"/>
</dbReference>
<evidence type="ECO:0000256" key="3">
    <source>
        <dbReference type="ARBA" id="ARBA00022691"/>
    </source>
</evidence>
<evidence type="ECO:0000313" key="7">
    <source>
        <dbReference type="Proteomes" id="UP000006201"/>
    </source>
</evidence>
<proteinExistence type="predicted"/>
<dbReference type="AlphaFoldDB" id="A4C900"/>
<feature type="domain" description="DTW" evidence="5">
    <location>
        <begin position="26"/>
        <end position="219"/>
    </location>
</feature>
<keyword evidence="2" id="KW-0808">Transferase</keyword>
<dbReference type="Proteomes" id="UP000006201">
    <property type="component" value="Unassembled WGS sequence"/>
</dbReference>
<dbReference type="EMBL" id="AAOH01000003">
    <property type="protein sequence ID" value="EAR29065.1"/>
    <property type="molecule type" value="Genomic_DNA"/>
</dbReference>
<keyword evidence="7" id="KW-1185">Reference proteome</keyword>
<dbReference type="HOGENOM" id="CLU_066458_1_0_6"/>
<name>A4C900_9GAMM</name>
<evidence type="ECO:0000313" key="6">
    <source>
        <dbReference type="EMBL" id="EAR29065.1"/>
    </source>
</evidence>
<dbReference type="GO" id="GO:0016432">
    <property type="term" value="F:tRNA-uridine aminocarboxypropyltransferase activity"/>
    <property type="evidence" value="ECO:0007669"/>
    <property type="project" value="UniProtKB-EC"/>
</dbReference>
<organism evidence="6 7">
    <name type="scientific">Pseudoalteromonas tunicata D2</name>
    <dbReference type="NCBI Taxonomy" id="87626"/>
    <lineage>
        <taxon>Bacteria</taxon>
        <taxon>Pseudomonadati</taxon>
        <taxon>Pseudomonadota</taxon>
        <taxon>Gammaproteobacteria</taxon>
        <taxon>Alteromonadales</taxon>
        <taxon>Pseudoalteromonadaceae</taxon>
        <taxon>Pseudoalteromonas</taxon>
    </lineage>
</organism>
<dbReference type="PANTHER" id="PTHR21392:SF1">
    <property type="entry name" value="TRNA-URIDINE AMINOCARBOXYPROPYLTRANSFERASE"/>
    <property type="match status" value="1"/>
</dbReference>
<reference evidence="6 7" key="1">
    <citation type="submission" date="2006-02" db="EMBL/GenBank/DDBJ databases">
        <authorList>
            <person name="Moran M.A."/>
            <person name="Kjelleberg S."/>
            <person name="Egan S."/>
            <person name="Saunders N."/>
            <person name="Thomas T."/>
            <person name="Ferriera S."/>
            <person name="Johnson J."/>
            <person name="Kravitz S."/>
            <person name="Halpern A."/>
            <person name="Remington K."/>
            <person name="Beeson K."/>
            <person name="Tran B."/>
            <person name="Rogers Y.-H."/>
            <person name="Friedman R."/>
            <person name="Venter J.C."/>
        </authorList>
    </citation>
    <scope>NUCLEOTIDE SEQUENCE [LARGE SCALE GENOMIC DNA]</scope>
    <source>
        <strain evidence="6 7">D2</strain>
    </source>
</reference>
<comment type="caution">
    <text evidence="6">The sequence shown here is derived from an EMBL/GenBank/DDBJ whole genome shotgun (WGS) entry which is preliminary data.</text>
</comment>
<dbReference type="PANTHER" id="PTHR21392">
    <property type="entry name" value="TRNA-URIDINE AMINOCARBOXYPROPYLTRANSFERASE 2"/>
    <property type="match status" value="1"/>
</dbReference>
<protein>
    <recommendedName>
        <fullName evidence="1">tRNA-uridine aminocarboxypropyltransferase</fullName>
        <ecNumber evidence="1">2.5.1.25</ecNumber>
    </recommendedName>
</protein>
<dbReference type="GO" id="GO:0008033">
    <property type="term" value="P:tRNA processing"/>
    <property type="evidence" value="ECO:0007669"/>
    <property type="project" value="UniProtKB-KW"/>
</dbReference>
<evidence type="ECO:0000256" key="4">
    <source>
        <dbReference type="ARBA" id="ARBA00022694"/>
    </source>
</evidence>
<dbReference type="SMART" id="SM01144">
    <property type="entry name" value="DTW"/>
    <property type="match status" value="1"/>
</dbReference>
<dbReference type="RefSeq" id="WP_009838326.1">
    <property type="nucleotide sequence ID" value="NZ_AAOH01000003.1"/>
</dbReference>
<dbReference type="EC" id="2.5.1.25" evidence="1"/>
<dbReference type="STRING" id="87626.PTD2_08474"/>
<dbReference type="eggNOG" id="COG3148">
    <property type="taxonomic scope" value="Bacteria"/>
</dbReference>
<dbReference type="InterPro" id="IPR005636">
    <property type="entry name" value="DTW"/>
</dbReference>
<keyword evidence="3" id="KW-0949">S-adenosyl-L-methionine</keyword>
<evidence type="ECO:0000256" key="2">
    <source>
        <dbReference type="ARBA" id="ARBA00022679"/>
    </source>
</evidence>
<evidence type="ECO:0000256" key="1">
    <source>
        <dbReference type="ARBA" id="ARBA00012386"/>
    </source>
</evidence>
<evidence type="ECO:0000259" key="5">
    <source>
        <dbReference type="SMART" id="SM01144"/>
    </source>
</evidence>